<dbReference type="InterPro" id="IPR006664">
    <property type="entry name" value="OMP_bac"/>
</dbReference>
<dbReference type="Pfam" id="PF00691">
    <property type="entry name" value="OmpA"/>
    <property type="match status" value="1"/>
</dbReference>
<dbReference type="PROSITE" id="PS51123">
    <property type="entry name" value="OMPA_2"/>
    <property type="match status" value="1"/>
</dbReference>
<dbReference type="Proteomes" id="UP000428260">
    <property type="component" value="Chromosome"/>
</dbReference>
<name>A0A6I6JIR4_9BACT</name>
<evidence type="ECO:0000313" key="14">
    <source>
        <dbReference type="EMBL" id="QGY42755.1"/>
    </source>
</evidence>
<comment type="subcellular location">
    <subcellularLocation>
        <location evidence="1">Cell outer membrane</location>
        <topology evidence="1">Multi-pass membrane protein</topology>
    </subcellularLocation>
</comment>
<evidence type="ECO:0000256" key="9">
    <source>
        <dbReference type="ARBA" id="ARBA00023237"/>
    </source>
</evidence>
<dbReference type="GO" id="GO:0009279">
    <property type="term" value="C:cell outer membrane"/>
    <property type="evidence" value="ECO:0007669"/>
    <property type="project" value="UniProtKB-SubCell"/>
</dbReference>
<dbReference type="KEGG" id="mcos:GM418_03525"/>
<dbReference type="GO" id="GO:0046930">
    <property type="term" value="C:pore complex"/>
    <property type="evidence" value="ECO:0007669"/>
    <property type="project" value="UniProtKB-KW"/>
</dbReference>
<evidence type="ECO:0000256" key="5">
    <source>
        <dbReference type="ARBA" id="ARBA00022729"/>
    </source>
</evidence>
<dbReference type="RefSeq" id="WP_158863208.1">
    <property type="nucleotide sequence ID" value="NZ_CP046401.1"/>
</dbReference>
<dbReference type="Gene3D" id="4.10.1080.10">
    <property type="entry name" value="TSP type-3 repeat"/>
    <property type="match status" value="1"/>
</dbReference>
<dbReference type="GO" id="GO:0015288">
    <property type="term" value="F:porin activity"/>
    <property type="evidence" value="ECO:0007669"/>
    <property type="project" value="UniProtKB-KW"/>
</dbReference>
<evidence type="ECO:0000256" key="4">
    <source>
        <dbReference type="ARBA" id="ARBA00022692"/>
    </source>
</evidence>
<dbReference type="AlphaFoldDB" id="A0A6I6JIR4"/>
<dbReference type="CDD" id="cd07185">
    <property type="entry name" value="OmpA_C-like"/>
    <property type="match status" value="1"/>
</dbReference>
<evidence type="ECO:0000256" key="10">
    <source>
        <dbReference type="PROSITE-ProRule" id="PRU00473"/>
    </source>
</evidence>
<dbReference type="SUPFAM" id="SSF103647">
    <property type="entry name" value="TSP type-3 repeat"/>
    <property type="match status" value="2"/>
</dbReference>
<evidence type="ECO:0000256" key="6">
    <source>
        <dbReference type="ARBA" id="ARBA00023065"/>
    </source>
</evidence>
<dbReference type="PANTHER" id="PTHR30329:SF21">
    <property type="entry name" value="LIPOPROTEIN YIAD-RELATED"/>
    <property type="match status" value="1"/>
</dbReference>
<dbReference type="InterPro" id="IPR003367">
    <property type="entry name" value="Thrombospondin_3-like_rpt"/>
</dbReference>
<evidence type="ECO:0000256" key="3">
    <source>
        <dbReference type="ARBA" id="ARBA00022452"/>
    </source>
</evidence>
<dbReference type="PRINTS" id="PR01021">
    <property type="entry name" value="OMPADOMAIN"/>
</dbReference>
<dbReference type="Gene3D" id="3.30.1330.60">
    <property type="entry name" value="OmpA-like domain"/>
    <property type="match status" value="1"/>
</dbReference>
<feature type="compositionally biased region" description="Basic and acidic residues" evidence="11">
    <location>
        <begin position="202"/>
        <end position="222"/>
    </location>
</feature>
<evidence type="ECO:0000256" key="12">
    <source>
        <dbReference type="SAM" id="SignalP"/>
    </source>
</evidence>
<feature type="domain" description="OmpA-like" evidence="13">
    <location>
        <begin position="320"/>
        <end position="436"/>
    </location>
</feature>
<dbReference type="GO" id="GO:0006811">
    <property type="term" value="P:monoatomic ion transport"/>
    <property type="evidence" value="ECO:0007669"/>
    <property type="project" value="UniProtKB-KW"/>
</dbReference>
<dbReference type="InterPro" id="IPR050330">
    <property type="entry name" value="Bact_OuterMem_StrucFunc"/>
</dbReference>
<feature type="region of interest" description="Disordered" evidence="11">
    <location>
        <begin position="178"/>
        <end position="249"/>
    </location>
</feature>
<accession>A0A6I6JIR4</accession>
<evidence type="ECO:0000256" key="8">
    <source>
        <dbReference type="ARBA" id="ARBA00023136"/>
    </source>
</evidence>
<keyword evidence="8 10" id="KW-0472">Membrane</keyword>
<dbReference type="SUPFAM" id="SSF56925">
    <property type="entry name" value="OMPA-like"/>
    <property type="match status" value="1"/>
</dbReference>
<sequence length="437" mass="48063">MKKFTLLFLVLSFIIGTAFAQNSDNKWAIGLGPGLYQNLEKNELGFLGEFYVSRYLSPSFDLMLKHEMGFNDDGTDFGNPLLNLRFKFYNGSILSENASVQPYLFAGPGYMWDNLKDGVNFNAGVGSKFPISDNTSLYLEAAYIKGIDGTRHINNVLTDVVDDHIKVSGIIEFAIGKAKDSDGDGVPDRKDECPDTPPGVQVDEKGCPLDRDGDGVPDYKDDCPDEPGSPQLNGCPDRDGDGIADKDDDCPDVPGLAKFNGCPDTDEDGVPDPKDKCPDTPKGCPVDENGCPLDSDGDGVIDCQDRCPTEPGSVDNDGCPDWETIQIPNILFDFDKSTLRPEGKEELDKLVDKLQSSKEYEIEVGGHTDSTGPERYNMGLSEKRAQAVVKYLLTKGINNAYVSSNYYGESKPEVENNSRANRQLNRRVEFEVLKIRK</sequence>
<keyword evidence="7" id="KW-0626">Porin</keyword>
<gene>
    <name evidence="14" type="ORF">GM418_03525</name>
</gene>
<dbReference type="InterPro" id="IPR028974">
    <property type="entry name" value="TSP_type-3_rpt"/>
</dbReference>
<dbReference type="InterPro" id="IPR036737">
    <property type="entry name" value="OmpA-like_sf"/>
</dbReference>
<evidence type="ECO:0000259" key="13">
    <source>
        <dbReference type="PROSITE" id="PS51123"/>
    </source>
</evidence>
<protein>
    <submittedName>
        <fullName evidence="14">OmpA family protein</fullName>
    </submittedName>
</protein>
<dbReference type="SUPFAM" id="SSF103088">
    <property type="entry name" value="OmpA-like"/>
    <property type="match status" value="1"/>
</dbReference>
<evidence type="ECO:0000256" key="11">
    <source>
        <dbReference type="SAM" id="MobiDB-lite"/>
    </source>
</evidence>
<dbReference type="PANTHER" id="PTHR30329">
    <property type="entry name" value="STATOR ELEMENT OF FLAGELLAR MOTOR COMPLEX"/>
    <property type="match status" value="1"/>
</dbReference>
<keyword evidence="5 12" id="KW-0732">Signal</keyword>
<dbReference type="Pfam" id="PF02412">
    <property type="entry name" value="TSP_3"/>
    <property type="match status" value="4"/>
</dbReference>
<dbReference type="GO" id="GO:0005509">
    <property type="term" value="F:calcium ion binding"/>
    <property type="evidence" value="ECO:0007669"/>
    <property type="project" value="InterPro"/>
</dbReference>
<keyword evidence="6" id="KW-0406">Ion transport</keyword>
<keyword evidence="3" id="KW-1134">Transmembrane beta strand</keyword>
<dbReference type="EMBL" id="CP046401">
    <property type="protein sequence ID" value="QGY42755.1"/>
    <property type="molecule type" value="Genomic_DNA"/>
</dbReference>
<feature type="compositionally biased region" description="Basic and acidic residues" evidence="11">
    <location>
        <begin position="236"/>
        <end position="245"/>
    </location>
</feature>
<proteinExistence type="predicted"/>
<evidence type="ECO:0000256" key="7">
    <source>
        <dbReference type="ARBA" id="ARBA00023114"/>
    </source>
</evidence>
<dbReference type="InterPro" id="IPR011250">
    <property type="entry name" value="OMP/PagP_B-barrel"/>
</dbReference>
<keyword evidence="2" id="KW-0813">Transport</keyword>
<feature type="chain" id="PRO_5026299495" evidence="12">
    <location>
        <begin position="21"/>
        <end position="437"/>
    </location>
</feature>
<reference evidence="14 15" key="1">
    <citation type="submission" date="2019-11" db="EMBL/GenBank/DDBJ databases">
        <authorList>
            <person name="Zheng R.K."/>
            <person name="Sun C.M."/>
        </authorList>
    </citation>
    <scope>NUCLEOTIDE SEQUENCE [LARGE SCALE GENOMIC DNA]</scope>
    <source>
        <strain evidence="14 15">WC007</strain>
    </source>
</reference>
<evidence type="ECO:0000256" key="1">
    <source>
        <dbReference type="ARBA" id="ARBA00004571"/>
    </source>
</evidence>
<feature type="signal peptide" evidence="12">
    <location>
        <begin position="1"/>
        <end position="20"/>
    </location>
</feature>
<organism evidence="14 15">
    <name type="scientific">Maribellus comscasis</name>
    <dbReference type="NCBI Taxonomy" id="2681766"/>
    <lineage>
        <taxon>Bacteria</taxon>
        <taxon>Pseudomonadati</taxon>
        <taxon>Bacteroidota</taxon>
        <taxon>Bacteroidia</taxon>
        <taxon>Marinilabiliales</taxon>
        <taxon>Prolixibacteraceae</taxon>
        <taxon>Maribellus</taxon>
    </lineage>
</organism>
<keyword evidence="15" id="KW-1185">Reference proteome</keyword>
<feature type="compositionally biased region" description="Basic and acidic residues" evidence="11">
    <location>
        <begin position="178"/>
        <end position="193"/>
    </location>
</feature>
<dbReference type="GO" id="GO:0007155">
    <property type="term" value="P:cell adhesion"/>
    <property type="evidence" value="ECO:0007669"/>
    <property type="project" value="InterPro"/>
</dbReference>
<keyword evidence="9" id="KW-0998">Cell outer membrane</keyword>
<dbReference type="Gene3D" id="2.40.160.20">
    <property type="match status" value="1"/>
</dbReference>
<evidence type="ECO:0000313" key="15">
    <source>
        <dbReference type="Proteomes" id="UP000428260"/>
    </source>
</evidence>
<evidence type="ECO:0000256" key="2">
    <source>
        <dbReference type="ARBA" id="ARBA00022448"/>
    </source>
</evidence>
<dbReference type="InterPro" id="IPR006665">
    <property type="entry name" value="OmpA-like"/>
</dbReference>
<keyword evidence="4" id="KW-0812">Transmembrane</keyword>